<organism evidence="1 2">
    <name type="scientific">Zarea fungicola</name>
    <dbReference type="NCBI Taxonomy" id="93591"/>
    <lineage>
        <taxon>Eukaryota</taxon>
        <taxon>Fungi</taxon>
        <taxon>Dikarya</taxon>
        <taxon>Ascomycota</taxon>
        <taxon>Pezizomycotina</taxon>
        <taxon>Sordariomycetes</taxon>
        <taxon>Hypocreomycetidae</taxon>
        <taxon>Hypocreales</taxon>
        <taxon>Cordycipitaceae</taxon>
        <taxon>Zarea</taxon>
    </lineage>
</organism>
<evidence type="ECO:0000313" key="2">
    <source>
        <dbReference type="Proteomes" id="UP001143910"/>
    </source>
</evidence>
<comment type="caution">
    <text evidence="1">The sequence shown here is derived from an EMBL/GenBank/DDBJ whole genome shotgun (WGS) entry which is preliminary data.</text>
</comment>
<dbReference type="EMBL" id="JANJQO010000527">
    <property type="protein sequence ID" value="KAJ2976893.1"/>
    <property type="molecule type" value="Genomic_DNA"/>
</dbReference>
<name>A0ACC1NER3_9HYPO</name>
<proteinExistence type="predicted"/>
<gene>
    <name evidence="1" type="ORF">NQ176_g4680</name>
</gene>
<dbReference type="Proteomes" id="UP001143910">
    <property type="component" value="Unassembled WGS sequence"/>
</dbReference>
<sequence length="250" mass="27412">MSATSPSPGATQTAPPPSLVTQFSQAPECTDLFRLVTDTTVLESGISEPPHNVTTSIFTSDSNNSRFSSCQPSGWDKAHMTFSPGLCPSGWTYNELKALTTSAVTVSQAYCCAPDYYLLIKDSQYMQCQDVKPAGDKTQIRHHDAWFIKWQSSDKLPVSLPNLPTGYTVASWLPGESALLTSVNGPETVDPLHKQYITVAIVVPIIFVALFTGCGVLCFLKRRKRNRLRPEQVSLQELSGRVRKDGVVNL</sequence>
<keyword evidence="2" id="KW-1185">Reference proteome</keyword>
<protein>
    <submittedName>
        <fullName evidence="1">Uncharacterized protein</fullName>
    </submittedName>
</protein>
<reference evidence="1" key="1">
    <citation type="submission" date="2022-08" db="EMBL/GenBank/DDBJ databases">
        <title>Genome Sequence of Lecanicillium fungicola.</title>
        <authorList>
            <person name="Buettner E."/>
        </authorList>
    </citation>
    <scope>NUCLEOTIDE SEQUENCE</scope>
    <source>
        <strain evidence="1">Babe33</strain>
    </source>
</reference>
<evidence type="ECO:0000313" key="1">
    <source>
        <dbReference type="EMBL" id="KAJ2976893.1"/>
    </source>
</evidence>
<accession>A0ACC1NER3</accession>